<evidence type="ECO:0000256" key="5">
    <source>
        <dbReference type="ARBA" id="ARBA00022801"/>
    </source>
</evidence>
<dbReference type="EMBL" id="PFSF01000015">
    <property type="protein sequence ID" value="PJC28331.1"/>
    <property type="molecule type" value="Genomic_DNA"/>
</dbReference>
<dbReference type="GO" id="GO:0070006">
    <property type="term" value="F:metalloaminopeptidase activity"/>
    <property type="evidence" value="ECO:0007669"/>
    <property type="project" value="InterPro"/>
</dbReference>
<evidence type="ECO:0000313" key="9">
    <source>
        <dbReference type="Proteomes" id="UP000229816"/>
    </source>
</evidence>
<dbReference type="PRINTS" id="PR00599">
    <property type="entry name" value="MAPEPTIDASE"/>
</dbReference>
<dbReference type="Pfam" id="PF00557">
    <property type="entry name" value="Peptidase_M24"/>
    <property type="match status" value="1"/>
</dbReference>
<dbReference type="GO" id="GO:0004239">
    <property type="term" value="F:initiator methionyl aminopeptidase activity"/>
    <property type="evidence" value="ECO:0007669"/>
    <property type="project" value="UniProtKB-EC"/>
</dbReference>
<keyword evidence="3 6" id="KW-0645">Protease</keyword>
<evidence type="ECO:0000256" key="2">
    <source>
        <dbReference type="ARBA" id="ARBA00022438"/>
    </source>
</evidence>
<organism evidence="8 9">
    <name type="scientific">Candidatus Shapirobacteria bacterium CG_4_9_14_0_2_um_filter_39_11</name>
    <dbReference type="NCBI Taxonomy" id="1974478"/>
    <lineage>
        <taxon>Bacteria</taxon>
        <taxon>Candidatus Shapironibacteriota</taxon>
    </lineage>
</organism>
<accession>A0A2M8ET83</accession>
<sequence length="247" mass="27612">MAIPIKNKEEIKVMKEGVKRLRRILRRVLNKAKPGIRLSQLDRLAESLIEKQKGLPSFKMVPGYEWVTCINVNQGVVHGIPDNYRLKENDVVSIDMGMKFGGLNVDEAWTVEVKTQNSKLKTQNEKFLEVGRRALEKAIKMAKAGNRVGHISLAIEKEIKKAGFSPIQALTGHGVGRKLHEEPKIPCYLQEKIVVTPLLKPGMTLAIEVIYSKGSPELILKNDGWTLETADGSLAALFEKTVFVPLH</sequence>
<dbReference type="Proteomes" id="UP000229816">
    <property type="component" value="Unassembled WGS sequence"/>
</dbReference>
<name>A0A2M8ET83_9BACT</name>
<reference evidence="9" key="1">
    <citation type="submission" date="2017-09" db="EMBL/GenBank/DDBJ databases">
        <title>Depth-based differentiation of microbial function through sediment-hosted aquifers and enrichment of novel symbionts in the deep terrestrial subsurface.</title>
        <authorList>
            <person name="Probst A.J."/>
            <person name="Ladd B."/>
            <person name="Jarett J.K."/>
            <person name="Geller-Mcgrath D.E."/>
            <person name="Sieber C.M.K."/>
            <person name="Emerson J.B."/>
            <person name="Anantharaman K."/>
            <person name="Thomas B.C."/>
            <person name="Malmstrom R."/>
            <person name="Stieglmeier M."/>
            <person name="Klingl A."/>
            <person name="Woyke T."/>
            <person name="Ryan C.M."/>
            <person name="Banfield J.F."/>
        </authorList>
    </citation>
    <scope>NUCLEOTIDE SEQUENCE [LARGE SCALE GENOMIC DNA]</scope>
</reference>
<evidence type="ECO:0000313" key="8">
    <source>
        <dbReference type="EMBL" id="PJC28331.1"/>
    </source>
</evidence>
<dbReference type="InterPro" id="IPR002467">
    <property type="entry name" value="Pept_M24A_MAP1"/>
</dbReference>
<dbReference type="GO" id="GO:0005829">
    <property type="term" value="C:cytosol"/>
    <property type="evidence" value="ECO:0007669"/>
    <property type="project" value="TreeGrafter"/>
</dbReference>
<dbReference type="Gene3D" id="3.90.230.10">
    <property type="entry name" value="Creatinase/methionine aminopeptidase superfamily"/>
    <property type="match status" value="1"/>
</dbReference>
<evidence type="ECO:0000256" key="1">
    <source>
        <dbReference type="ARBA" id="ARBA00002521"/>
    </source>
</evidence>
<keyword evidence="2 6" id="KW-0031">Aminopeptidase</keyword>
<dbReference type="PANTHER" id="PTHR43330">
    <property type="entry name" value="METHIONINE AMINOPEPTIDASE"/>
    <property type="match status" value="1"/>
</dbReference>
<protein>
    <recommendedName>
        <fullName evidence="6">Methionine aminopeptidase</fullName>
        <ecNumber evidence="6">3.4.11.18</ecNumber>
    </recommendedName>
</protein>
<dbReference type="GO" id="GO:0006508">
    <property type="term" value="P:proteolysis"/>
    <property type="evidence" value="ECO:0007669"/>
    <property type="project" value="UniProtKB-KW"/>
</dbReference>
<dbReference type="InterPro" id="IPR000994">
    <property type="entry name" value="Pept_M24"/>
</dbReference>
<dbReference type="PANTHER" id="PTHR43330:SF27">
    <property type="entry name" value="METHIONINE AMINOPEPTIDASE"/>
    <property type="match status" value="1"/>
</dbReference>
<keyword evidence="5" id="KW-0378">Hydrolase</keyword>
<comment type="similarity">
    <text evidence="6">Belongs to the peptidase M24A family.</text>
</comment>
<dbReference type="EC" id="3.4.11.18" evidence="6"/>
<evidence type="ECO:0000256" key="6">
    <source>
        <dbReference type="RuleBase" id="RU003653"/>
    </source>
</evidence>
<gene>
    <name evidence="8" type="primary">map</name>
    <name evidence="8" type="ORF">CO054_00680</name>
</gene>
<dbReference type="InterPro" id="IPR036005">
    <property type="entry name" value="Creatinase/aminopeptidase-like"/>
</dbReference>
<dbReference type="GO" id="GO:0046872">
    <property type="term" value="F:metal ion binding"/>
    <property type="evidence" value="ECO:0007669"/>
    <property type="project" value="UniProtKB-KW"/>
</dbReference>
<evidence type="ECO:0000256" key="4">
    <source>
        <dbReference type="ARBA" id="ARBA00022723"/>
    </source>
</evidence>
<proteinExistence type="inferred from homology"/>
<comment type="caution">
    <text evidence="8">The sequence shown here is derived from an EMBL/GenBank/DDBJ whole genome shotgun (WGS) entry which is preliminary data.</text>
</comment>
<evidence type="ECO:0000259" key="7">
    <source>
        <dbReference type="Pfam" id="PF00557"/>
    </source>
</evidence>
<keyword evidence="4 6" id="KW-0479">Metal-binding</keyword>
<feature type="domain" description="Peptidase M24" evidence="7">
    <location>
        <begin position="14"/>
        <end position="242"/>
    </location>
</feature>
<dbReference type="AlphaFoldDB" id="A0A2M8ET83"/>
<comment type="catalytic activity">
    <reaction evidence="6">
        <text>Release of N-terminal amino acids, preferentially methionine, from peptides and arylamides.</text>
        <dbReference type="EC" id="3.4.11.18"/>
    </reaction>
</comment>
<comment type="cofactor">
    <cofactor evidence="6">
        <name>Co(2+)</name>
        <dbReference type="ChEBI" id="CHEBI:48828"/>
    </cofactor>
    <cofactor evidence="6">
        <name>Zn(2+)</name>
        <dbReference type="ChEBI" id="CHEBI:29105"/>
    </cofactor>
    <cofactor evidence="6">
        <name>Mn(2+)</name>
        <dbReference type="ChEBI" id="CHEBI:29035"/>
    </cofactor>
    <cofactor evidence="6">
        <name>Fe(2+)</name>
        <dbReference type="ChEBI" id="CHEBI:29033"/>
    </cofactor>
    <text evidence="6">Binds 2 divalent metal cations per subunit. Has a high-affinity and a low affinity metal-binding site. The true nature of the physiological cofactor is under debate. The enzyme is active with cobalt, zinc, manganese or divalent iron ions.</text>
</comment>
<comment type="function">
    <text evidence="1">Removes the N-terminal methionine from nascent proteins. The N-terminal methionine is often cleaved when the second residue in the primary sequence is small and uncharged (Met-Ala-, Cys, Gly, Pro, Ser, Thr, or Val). Requires deformylation of the N(alpha)-formylated initiator methionine before it can be hydrolyzed.</text>
</comment>
<dbReference type="InterPro" id="IPR001714">
    <property type="entry name" value="Pept_M24_MAP"/>
</dbReference>
<dbReference type="SUPFAM" id="SSF55920">
    <property type="entry name" value="Creatinase/aminopeptidase"/>
    <property type="match status" value="1"/>
</dbReference>
<evidence type="ECO:0000256" key="3">
    <source>
        <dbReference type="ARBA" id="ARBA00022670"/>
    </source>
</evidence>
<dbReference type="NCBIfam" id="TIGR00500">
    <property type="entry name" value="met_pdase_I"/>
    <property type="match status" value="1"/>
</dbReference>